<feature type="domain" description="ABC3 transporter permease C-terminal" evidence="8">
    <location>
        <begin position="280"/>
        <end position="382"/>
    </location>
</feature>
<keyword evidence="4 7" id="KW-1133">Transmembrane helix</keyword>
<gene>
    <name evidence="10" type="ORF">DWW57_01520</name>
</gene>
<evidence type="ECO:0000259" key="8">
    <source>
        <dbReference type="Pfam" id="PF02687"/>
    </source>
</evidence>
<dbReference type="InterPro" id="IPR003838">
    <property type="entry name" value="ABC3_permease_C"/>
</dbReference>
<dbReference type="InterPro" id="IPR025857">
    <property type="entry name" value="MacB_PCD"/>
</dbReference>
<evidence type="ECO:0000313" key="10">
    <source>
        <dbReference type="EMBL" id="RGU58422.1"/>
    </source>
</evidence>
<dbReference type="AlphaFoldDB" id="A0A412TXA0"/>
<comment type="caution">
    <text evidence="10">The sequence shown here is derived from an EMBL/GenBank/DDBJ whole genome shotgun (WGS) entry which is preliminary data.</text>
</comment>
<evidence type="ECO:0000259" key="9">
    <source>
        <dbReference type="Pfam" id="PF12704"/>
    </source>
</evidence>
<dbReference type="Proteomes" id="UP000284243">
    <property type="component" value="Unassembled WGS sequence"/>
</dbReference>
<comment type="similarity">
    <text evidence="6">Belongs to the ABC-4 integral membrane protein family.</text>
</comment>
<name>A0A412TXA0_9BACT</name>
<evidence type="ECO:0000256" key="7">
    <source>
        <dbReference type="SAM" id="Phobius"/>
    </source>
</evidence>
<evidence type="ECO:0000256" key="3">
    <source>
        <dbReference type="ARBA" id="ARBA00022692"/>
    </source>
</evidence>
<dbReference type="InterPro" id="IPR050250">
    <property type="entry name" value="Macrolide_Exporter_MacB"/>
</dbReference>
<dbReference type="Pfam" id="PF02687">
    <property type="entry name" value="FtsX"/>
    <property type="match status" value="1"/>
</dbReference>
<dbReference type="GO" id="GO:0022857">
    <property type="term" value="F:transmembrane transporter activity"/>
    <property type="evidence" value="ECO:0007669"/>
    <property type="project" value="TreeGrafter"/>
</dbReference>
<protein>
    <submittedName>
        <fullName evidence="10">ABC transporter permease</fullName>
    </submittedName>
</protein>
<reference evidence="10 11" key="1">
    <citation type="submission" date="2018-08" db="EMBL/GenBank/DDBJ databases">
        <title>A genome reference for cultivated species of the human gut microbiota.</title>
        <authorList>
            <person name="Zou Y."/>
            <person name="Xue W."/>
            <person name="Luo G."/>
        </authorList>
    </citation>
    <scope>NUCLEOTIDE SEQUENCE [LARGE SCALE GENOMIC DNA]</scope>
    <source>
        <strain evidence="10 11">AF16-14</strain>
    </source>
</reference>
<feature type="transmembrane region" description="Helical" evidence="7">
    <location>
        <begin position="272"/>
        <end position="297"/>
    </location>
</feature>
<evidence type="ECO:0000256" key="1">
    <source>
        <dbReference type="ARBA" id="ARBA00004651"/>
    </source>
</evidence>
<evidence type="ECO:0000256" key="6">
    <source>
        <dbReference type="ARBA" id="ARBA00038076"/>
    </source>
</evidence>
<dbReference type="EMBL" id="QRYC01000002">
    <property type="protein sequence ID" value="RGU58422.1"/>
    <property type="molecule type" value="Genomic_DNA"/>
</dbReference>
<keyword evidence="5 7" id="KW-0472">Membrane</keyword>
<sequence>MLVHIFKIIFNEKKRYIYVFVEQIFIFIILMLSIVSFSSFYKKYNEAGRLDTENVLMLGFTQRGLQGQDLIKANKEVYNLLEHIRKSPHINSVSMSDNFIPYLREDKDYTQWGDSLSVENKKIKAYFKYTDKYAMQVFKLNLIEGRWLDDKKLSDGSLPAVVSKEILEKLNWHSAINKQINFKNNIYTIVGVISGFKQNVLIKSVPTLIMPINENNYSNYTEVAIRVNDRIAAEKAIYDLKNKYITNHNVQFINVDLNSKFKTDIINRAGNIYLQGIPTIFLLIFAFIGTLGVFWLNSRKRVKEFALRLAIGSTKNNLMLLVIKESITISAISMIPGLLLSFFIYEFTAPEIIGIGSTIVFMLLFAIFSAWYPAYQVSKINPAEAIKYE</sequence>
<comment type="subcellular location">
    <subcellularLocation>
        <location evidence="1">Cell membrane</location>
        <topology evidence="1">Multi-pass membrane protein</topology>
    </subcellularLocation>
</comment>
<keyword evidence="3 7" id="KW-0812">Transmembrane</keyword>
<dbReference type="Pfam" id="PF12704">
    <property type="entry name" value="MacB_PCD"/>
    <property type="match status" value="1"/>
</dbReference>
<evidence type="ECO:0000256" key="2">
    <source>
        <dbReference type="ARBA" id="ARBA00022475"/>
    </source>
</evidence>
<feature type="domain" description="MacB-like periplasmic core" evidence="9">
    <location>
        <begin position="28"/>
        <end position="240"/>
    </location>
</feature>
<dbReference type="PANTHER" id="PTHR30572">
    <property type="entry name" value="MEMBRANE COMPONENT OF TRANSPORTER-RELATED"/>
    <property type="match status" value="1"/>
</dbReference>
<feature type="transmembrane region" description="Helical" evidence="7">
    <location>
        <begin position="16"/>
        <end position="41"/>
    </location>
</feature>
<evidence type="ECO:0000256" key="4">
    <source>
        <dbReference type="ARBA" id="ARBA00022989"/>
    </source>
</evidence>
<dbReference type="PANTHER" id="PTHR30572:SF4">
    <property type="entry name" value="ABC TRANSPORTER PERMEASE YTRF"/>
    <property type="match status" value="1"/>
</dbReference>
<keyword evidence="2" id="KW-1003">Cell membrane</keyword>
<organism evidence="10 11">
    <name type="scientific">Odoribacter splanchnicus</name>
    <dbReference type="NCBI Taxonomy" id="28118"/>
    <lineage>
        <taxon>Bacteria</taxon>
        <taxon>Pseudomonadati</taxon>
        <taxon>Bacteroidota</taxon>
        <taxon>Bacteroidia</taxon>
        <taxon>Bacteroidales</taxon>
        <taxon>Odoribacteraceae</taxon>
        <taxon>Odoribacter</taxon>
    </lineage>
</organism>
<evidence type="ECO:0000313" key="11">
    <source>
        <dbReference type="Proteomes" id="UP000284243"/>
    </source>
</evidence>
<proteinExistence type="inferred from homology"/>
<accession>A0A412TXA0</accession>
<feature type="transmembrane region" description="Helical" evidence="7">
    <location>
        <begin position="351"/>
        <end position="372"/>
    </location>
</feature>
<feature type="transmembrane region" description="Helical" evidence="7">
    <location>
        <begin position="318"/>
        <end position="345"/>
    </location>
</feature>
<evidence type="ECO:0000256" key="5">
    <source>
        <dbReference type="ARBA" id="ARBA00023136"/>
    </source>
</evidence>
<dbReference type="GO" id="GO:0005886">
    <property type="term" value="C:plasma membrane"/>
    <property type="evidence" value="ECO:0007669"/>
    <property type="project" value="UniProtKB-SubCell"/>
</dbReference>